<evidence type="ECO:0008006" key="7">
    <source>
        <dbReference type="Google" id="ProtNLM"/>
    </source>
</evidence>
<reference evidence="6" key="1">
    <citation type="journal article" date="2024" name="IScience">
        <title>Strigolactones Initiate the Formation of Haustorium-like Structures in Castilleja.</title>
        <authorList>
            <person name="Buerger M."/>
            <person name="Peterson D."/>
            <person name="Chory J."/>
        </authorList>
    </citation>
    <scope>NUCLEOTIDE SEQUENCE [LARGE SCALE GENOMIC DNA]</scope>
</reference>
<dbReference type="InterPro" id="IPR050158">
    <property type="entry name" value="Ubiquitin_ubiquitin-like"/>
</dbReference>
<dbReference type="PANTHER" id="PTHR10666">
    <property type="entry name" value="UBIQUITIN"/>
    <property type="match status" value="1"/>
</dbReference>
<evidence type="ECO:0000256" key="1">
    <source>
        <dbReference type="ARBA" id="ARBA00022499"/>
    </source>
</evidence>
<dbReference type="PROSITE" id="PS00299">
    <property type="entry name" value="UBIQUITIN_1"/>
    <property type="match status" value="1"/>
</dbReference>
<protein>
    <recommendedName>
        <fullName evidence="7">Ubiquitin</fullName>
    </recommendedName>
</protein>
<dbReference type="InterPro" id="IPR000626">
    <property type="entry name" value="Ubiquitin-like_dom"/>
</dbReference>
<evidence type="ECO:0000313" key="6">
    <source>
        <dbReference type="Proteomes" id="UP001632038"/>
    </source>
</evidence>
<evidence type="ECO:0000259" key="3">
    <source>
        <dbReference type="PROSITE" id="PS50053"/>
    </source>
</evidence>
<dbReference type="Pfam" id="PF00240">
    <property type="entry name" value="ubiquitin"/>
    <property type="match status" value="1"/>
</dbReference>
<keyword evidence="2" id="KW-0832">Ubl conjugation</keyword>
<keyword evidence="6" id="KW-1185">Reference proteome</keyword>
<dbReference type="PROSITE" id="PS51523">
    <property type="entry name" value="ZF_HD_DIMER"/>
    <property type="match status" value="1"/>
</dbReference>
<comment type="caution">
    <text evidence="5">The sequence shown here is derived from an EMBL/GenBank/DDBJ whole genome shotgun (WGS) entry which is preliminary data.</text>
</comment>
<dbReference type="Gene3D" id="3.10.20.90">
    <property type="entry name" value="Phosphatidylinositol 3-kinase Catalytic Subunit, Chain A, domain 1"/>
    <property type="match status" value="1"/>
</dbReference>
<dbReference type="EMBL" id="JAVIJP010000054">
    <property type="protein sequence ID" value="KAL3623328.1"/>
    <property type="molecule type" value="Genomic_DNA"/>
</dbReference>
<feature type="domain" description="Ubiquitin-like" evidence="3">
    <location>
        <begin position="61"/>
        <end position="121"/>
    </location>
</feature>
<proteinExistence type="predicted"/>
<gene>
    <name evidence="5" type="ORF">CASFOL_032144</name>
</gene>
<dbReference type="Pfam" id="PF04770">
    <property type="entry name" value="ZF-HD_dimer"/>
    <property type="match status" value="1"/>
</dbReference>
<dbReference type="InterPro" id="IPR019954">
    <property type="entry name" value="Ubiquitin_CS"/>
</dbReference>
<evidence type="ECO:0000259" key="4">
    <source>
        <dbReference type="PROSITE" id="PS51523"/>
    </source>
</evidence>
<dbReference type="InterPro" id="IPR019956">
    <property type="entry name" value="Ubiquitin_dom"/>
</dbReference>
<dbReference type="GO" id="GO:0003729">
    <property type="term" value="F:mRNA binding"/>
    <property type="evidence" value="ECO:0007669"/>
    <property type="project" value="UniProtKB-ARBA"/>
</dbReference>
<keyword evidence="1" id="KW-1017">Isopeptide bond</keyword>
<dbReference type="SMART" id="SM00213">
    <property type="entry name" value="UBQ"/>
    <property type="match status" value="1"/>
</dbReference>
<dbReference type="Proteomes" id="UP001632038">
    <property type="component" value="Unassembled WGS sequence"/>
</dbReference>
<sequence length="141" mass="16357">MEQRRAVYGECLKAHAHMGWKVDGCQEFKLWPPSSDRDECSICGCHRNYHKKVISSFIVKMQIFVKALSGRNKTIEVEPSDTIATVKAKIHDKEKIPPDEQILIFAGEQLKDDHTLADYNIHKCRHQDTNNNILRRRSKKI</sequence>
<dbReference type="InterPro" id="IPR029071">
    <property type="entry name" value="Ubiquitin-like_domsf"/>
</dbReference>
<dbReference type="SUPFAM" id="SSF54236">
    <property type="entry name" value="Ubiquitin-like"/>
    <property type="match status" value="1"/>
</dbReference>
<feature type="domain" description="ZF-HD dimerization-type" evidence="4">
    <location>
        <begin position="8"/>
        <end position="53"/>
    </location>
</feature>
<dbReference type="FunFam" id="3.10.20.90:FF:000160">
    <property type="entry name" value="Polyubiquitin-C"/>
    <property type="match status" value="1"/>
</dbReference>
<dbReference type="PRINTS" id="PR00348">
    <property type="entry name" value="UBIQUITIN"/>
</dbReference>
<organism evidence="5 6">
    <name type="scientific">Castilleja foliolosa</name>
    <dbReference type="NCBI Taxonomy" id="1961234"/>
    <lineage>
        <taxon>Eukaryota</taxon>
        <taxon>Viridiplantae</taxon>
        <taxon>Streptophyta</taxon>
        <taxon>Embryophyta</taxon>
        <taxon>Tracheophyta</taxon>
        <taxon>Spermatophyta</taxon>
        <taxon>Magnoliopsida</taxon>
        <taxon>eudicotyledons</taxon>
        <taxon>Gunneridae</taxon>
        <taxon>Pentapetalae</taxon>
        <taxon>asterids</taxon>
        <taxon>lamiids</taxon>
        <taxon>Lamiales</taxon>
        <taxon>Orobanchaceae</taxon>
        <taxon>Pedicularideae</taxon>
        <taxon>Castillejinae</taxon>
        <taxon>Castilleja</taxon>
    </lineage>
</organism>
<dbReference type="InterPro" id="IPR006456">
    <property type="entry name" value="ZF_HD_homeobox_Cys/His_dimer"/>
</dbReference>
<evidence type="ECO:0000256" key="2">
    <source>
        <dbReference type="ARBA" id="ARBA00022843"/>
    </source>
</evidence>
<dbReference type="AlphaFoldDB" id="A0ABD3C1I9"/>
<name>A0ABD3C1I9_9LAMI</name>
<evidence type="ECO:0000313" key="5">
    <source>
        <dbReference type="EMBL" id="KAL3623328.1"/>
    </source>
</evidence>
<dbReference type="PROSITE" id="PS50053">
    <property type="entry name" value="UBIQUITIN_2"/>
    <property type="match status" value="1"/>
</dbReference>
<accession>A0ABD3C1I9</accession>